<comment type="subcellular location">
    <subcellularLocation>
        <location evidence="1">Cell membrane</location>
        <topology evidence="1">Multi-pass membrane protein</topology>
    </subcellularLocation>
</comment>
<proteinExistence type="predicted"/>
<dbReference type="InterPro" id="IPR050638">
    <property type="entry name" value="AA-Vitamin_Transporters"/>
</dbReference>
<feature type="transmembrane region" description="Helical" evidence="6">
    <location>
        <begin position="96"/>
        <end position="114"/>
    </location>
</feature>
<evidence type="ECO:0000313" key="9">
    <source>
        <dbReference type="Proteomes" id="UP000636110"/>
    </source>
</evidence>
<dbReference type="PANTHER" id="PTHR32322:SF18">
    <property type="entry name" value="S-ADENOSYLMETHIONINE_S-ADENOSYLHOMOCYSTEINE TRANSPORTER"/>
    <property type="match status" value="1"/>
</dbReference>
<accession>A0ABR6EYQ7</accession>
<dbReference type="InterPro" id="IPR037185">
    <property type="entry name" value="EmrE-like"/>
</dbReference>
<gene>
    <name evidence="8" type="ORF">GM920_16045</name>
</gene>
<organism evidence="8 9">
    <name type="scientific">Pedobacter gandavensis</name>
    <dbReference type="NCBI Taxonomy" id="2679963"/>
    <lineage>
        <taxon>Bacteria</taxon>
        <taxon>Pseudomonadati</taxon>
        <taxon>Bacteroidota</taxon>
        <taxon>Sphingobacteriia</taxon>
        <taxon>Sphingobacteriales</taxon>
        <taxon>Sphingobacteriaceae</taxon>
        <taxon>Pedobacter</taxon>
    </lineage>
</organism>
<dbReference type="Proteomes" id="UP000636110">
    <property type="component" value="Unassembled WGS sequence"/>
</dbReference>
<evidence type="ECO:0000313" key="8">
    <source>
        <dbReference type="EMBL" id="MBB2150410.1"/>
    </source>
</evidence>
<comment type="caution">
    <text evidence="8">The sequence shown here is derived from an EMBL/GenBank/DDBJ whole genome shotgun (WGS) entry which is preliminary data.</text>
</comment>
<keyword evidence="4 6" id="KW-1133">Transmembrane helix</keyword>
<evidence type="ECO:0000259" key="7">
    <source>
        <dbReference type="Pfam" id="PF00892"/>
    </source>
</evidence>
<sequence>MMKKHSLLNIPPLPAVLLAIISVQAGAAIAKGLFPAIGPTATASLRIGLSAVILLVVNRPNLFKLTKQQWKAVIPYGLALGAMNVIFYMAIKRIPLGLGVTLEFIGPLLLAVFNSKRGLDYLWVLLAAAGIALIAPWSNQGLDLIGVLLALLAGGFWATYIVLGSRISKIMKGGDAVSVGMIFATLLVVPFGFIGGGFSQITPTFLLLGAALALLSSAIPFTLEMSALGQMPARTFSILMSMEPAVASLAGIVFLHEHLSLLEYLAVALVVIASAGATLTSKKEVL</sequence>
<dbReference type="InterPro" id="IPR000620">
    <property type="entry name" value="EamA_dom"/>
</dbReference>
<evidence type="ECO:0000256" key="5">
    <source>
        <dbReference type="ARBA" id="ARBA00023136"/>
    </source>
</evidence>
<keyword evidence="2" id="KW-1003">Cell membrane</keyword>
<keyword evidence="9" id="KW-1185">Reference proteome</keyword>
<dbReference type="RefSeq" id="WP_182959362.1">
    <property type="nucleotide sequence ID" value="NZ_WNXC01000006.1"/>
</dbReference>
<keyword evidence="5 6" id="KW-0472">Membrane</keyword>
<feature type="transmembrane region" description="Helical" evidence="6">
    <location>
        <begin position="176"/>
        <end position="198"/>
    </location>
</feature>
<keyword evidence="3 6" id="KW-0812">Transmembrane</keyword>
<evidence type="ECO:0000256" key="1">
    <source>
        <dbReference type="ARBA" id="ARBA00004651"/>
    </source>
</evidence>
<dbReference type="Gene3D" id="1.10.3730.20">
    <property type="match status" value="1"/>
</dbReference>
<feature type="transmembrane region" description="Helical" evidence="6">
    <location>
        <begin position="144"/>
        <end position="164"/>
    </location>
</feature>
<dbReference type="SUPFAM" id="SSF103481">
    <property type="entry name" value="Multidrug resistance efflux transporter EmrE"/>
    <property type="match status" value="1"/>
</dbReference>
<dbReference type="Pfam" id="PF00892">
    <property type="entry name" value="EamA"/>
    <property type="match status" value="1"/>
</dbReference>
<feature type="transmembrane region" description="Helical" evidence="6">
    <location>
        <begin position="261"/>
        <end position="280"/>
    </location>
</feature>
<reference evidence="8 9" key="1">
    <citation type="submission" date="2019-11" db="EMBL/GenBank/DDBJ databases">
        <title>Description of Pedobacter sp. LMG 31462T.</title>
        <authorList>
            <person name="Carlier A."/>
            <person name="Qi S."/>
            <person name="Vandamme P."/>
        </authorList>
    </citation>
    <scope>NUCLEOTIDE SEQUENCE [LARGE SCALE GENOMIC DNA]</scope>
    <source>
        <strain evidence="8 9">LMG 31462</strain>
    </source>
</reference>
<evidence type="ECO:0000256" key="4">
    <source>
        <dbReference type="ARBA" id="ARBA00022989"/>
    </source>
</evidence>
<feature type="transmembrane region" description="Helical" evidence="6">
    <location>
        <begin position="70"/>
        <end position="90"/>
    </location>
</feature>
<name>A0ABR6EYQ7_9SPHI</name>
<evidence type="ECO:0000256" key="2">
    <source>
        <dbReference type="ARBA" id="ARBA00022475"/>
    </source>
</evidence>
<dbReference type="EMBL" id="WNXC01000006">
    <property type="protein sequence ID" value="MBB2150410.1"/>
    <property type="molecule type" value="Genomic_DNA"/>
</dbReference>
<feature type="domain" description="EamA" evidence="7">
    <location>
        <begin position="145"/>
        <end position="275"/>
    </location>
</feature>
<protein>
    <submittedName>
        <fullName evidence="8">EamA family transporter</fullName>
    </submittedName>
</protein>
<feature type="transmembrane region" description="Helical" evidence="6">
    <location>
        <begin position="235"/>
        <end position="255"/>
    </location>
</feature>
<dbReference type="PANTHER" id="PTHR32322">
    <property type="entry name" value="INNER MEMBRANE TRANSPORTER"/>
    <property type="match status" value="1"/>
</dbReference>
<feature type="transmembrane region" description="Helical" evidence="6">
    <location>
        <begin position="204"/>
        <end position="223"/>
    </location>
</feature>
<evidence type="ECO:0000256" key="3">
    <source>
        <dbReference type="ARBA" id="ARBA00022692"/>
    </source>
</evidence>
<evidence type="ECO:0000256" key="6">
    <source>
        <dbReference type="SAM" id="Phobius"/>
    </source>
</evidence>
<feature type="transmembrane region" description="Helical" evidence="6">
    <location>
        <begin position="121"/>
        <end position="138"/>
    </location>
</feature>
<feature type="transmembrane region" description="Helical" evidence="6">
    <location>
        <begin position="37"/>
        <end position="58"/>
    </location>
</feature>